<keyword evidence="3" id="KW-1185">Reference proteome</keyword>
<evidence type="ECO:0000256" key="1">
    <source>
        <dbReference type="SAM" id="SignalP"/>
    </source>
</evidence>
<protein>
    <submittedName>
        <fullName evidence="2">Uncharacterized protein</fullName>
    </submittedName>
</protein>
<reference evidence="2 3" key="1">
    <citation type="submission" date="2020-02" db="EMBL/GenBank/DDBJ databases">
        <title>Comparative genomics of sulfur disproportionating microorganisms.</title>
        <authorList>
            <person name="Ward L.M."/>
            <person name="Bertran E."/>
            <person name="Johnston D.T."/>
        </authorList>
    </citation>
    <scope>NUCLEOTIDE SEQUENCE [LARGE SCALE GENOMIC DNA]</scope>
    <source>
        <strain evidence="2 3">DSM 3696</strain>
    </source>
</reference>
<feature type="chain" id="PRO_5029650688" evidence="1">
    <location>
        <begin position="23"/>
        <end position="125"/>
    </location>
</feature>
<dbReference type="Proteomes" id="UP000469724">
    <property type="component" value="Unassembled WGS sequence"/>
</dbReference>
<evidence type="ECO:0000313" key="3">
    <source>
        <dbReference type="Proteomes" id="UP000469724"/>
    </source>
</evidence>
<dbReference type="RefSeq" id="WP_163302933.1">
    <property type="nucleotide sequence ID" value="NZ_JAAGRQ010000065.1"/>
</dbReference>
<accession>A0A7K3NNS9</accession>
<comment type="caution">
    <text evidence="2">The sequence shown here is derived from an EMBL/GenBank/DDBJ whole genome shotgun (WGS) entry which is preliminary data.</text>
</comment>
<keyword evidence="1" id="KW-0732">Signal</keyword>
<feature type="signal peptide" evidence="1">
    <location>
        <begin position="1"/>
        <end position="22"/>
    </location>
</feature>
<proteinExistence type="predicted"/>
<sequence>MFWRSLVVACLLVVGTSSACFAYSDEVEWLRNQSFNACKNYYVWRLIDNYFPDAQWESGWSDQGDYIVNVYGTMNFKGRDVTAQLQFTIDPKRGKFDMNALEFNGSPQPKEMRTELIKAMCADVQ</sequence>
<gene>
    <name evidence="2" type="ORF">G3N56_14040</name>
</gene>
<name>A0A7K3NNS9_9BACT</name>
<dbReference type="AlphaFoldDB" id="A0A7K3NNS9"/>
<dbReference type="EMBL" id="JAAGRQ010000065">
    <property type="protein sequence ID" value="NDY57852.1"/>
    <property type="molecule type" value="Genomic_DNA"/>
</dbReference>
<organism evidence="2 3">
    <name type="scientific">Desulfolutivibrio sulfodismutans</name>
    <dbReference type="NCBI Taxonomy" id="63561"/>
    <lineage>
        <taxon>Bacteria</taxon>
        <taxon>Pseudomonadati</taxon>
        <taxon>Thermodesulfobacteriota</taxon>
        <taxon>Desulfovibrionia</taxon>
        <taxon>Desulfovibrionales</taxon>
        <taxon>Desulfovibrionaceae</taxon>
        <taxon>Desulfolutivibrio</taxon>
    </lineage>
</organism>
<dbReference type="PROSITE" id="PS51257">
    <property type="entry name" value="PROKAR_LIPOPROTEIN"/>
    <property type="match status" value="1"/>
</dbReference>
<evidence type="ECO:0000313" key="2">
    <source>
        <dbReference type="EMBL" id="NDY57852.1"/>
    </source>
</evidence>